<dbReference type="EMBL" id="LLXI01002487">
    <property type="protein sequence ID" value="PKY57266.1"/>
    <property type="molecule type" value="Genomic_DNA"/>
</dbReference>
<sequence>MAFIFNVLIVPKVKYNTQLILLTDIDCDRLIAPLRIMFKNKLGLAKTAPNVLIYMKENIKLLKERSFNIVITSLDDDIEVKGEKLKNKFFDRISEKYAQNLKGDKLMPILANPDAKKFAGTVKNIASRQKVLYGKLFYLDKDVINIVHHNTKNDPEDFNIILNKCDGCI</sequence>
<comment type="caution">
    <text evidence="1">The sequence shown here is derived from an EMBL/GenBank/DDBJ whole genome shotgun (WGS) entry which is preliminary data.</text>
</comment>
<reference evidence="1 2" key="1">
    <citation type="submission" date="2015-10" db="EMBL/GenBank/DDBJ databases">
        <title>Genome analyses suggest a sexual origin of heterokaryosis in a supposedly ancient asexual fungus.</title>
        <authorList>
            <person name="Ropars J."/>
            <person name="Sedzielewska K."/>
            <person name="Noel J."/>
            <person name="Charron P."/>
            <person name="Farinelli L."/>
            <person name="Marton T."/>
            <person name="Kruger M."/>
            <person name="Pelin A."/>
            <person name="Brachmann A."/>
            <person name="Corradi N."/>
        </authorList>
    </citation>
    <scope>NUCLEOTIDE SEQUENCE [LARGE SCALE GENOMIC DNA]</scope>
    <source>
        <strain evidence="1 2">A4</strain>
    </source>
</reference>
<keyword evidence="2" id="KW-1185">Reference proteome</keyword>
<name>A0A2I1HEE8_9GLOM</name>
<dbReference type="Proteomes" id="UP000234323">
    <property type="component" value="Unassembled WGS sequence"/>
</dbReference>
<accession>A0A2I1HEE8</accession>
<evidence type="ECO:0000313" key="1">
    <source>
        <dbReference type="EMBL" id="PKY57266.1"/>
    </source>
</evidence>
<protein>
    <submittedName>
        <fullName evidence="1">Uncharacterized protein</fullName>
    </submittedName>
</protein>
<evidence type="ECO:0000313" key="2">
    <source>
        <dbReference type="Proteomes" id="UP000234323"/>
    </source>
</evidence>
<organism evidence="1 2">
    <name type="scientific">Rhizophagus irregularis</name>
    <dbReference type="NCBI Taxonomy" id="588596"/>
    <lineage>
        <taxon>Eukaryota</taxon>
        <taxon>Fungi</taxon>
        <taxon>Fungi incertae sedis</taxon>
        <taxon>Mucoromycota</taxon>
        <taxon>Glomeromycotina</taxon>
        <taxon>Glomeromycetes</taxon>
        <taxon>Glomerales</taxon>
        <taxon>Glomeraceae</taxon>
        <taxon>Rhizophagus</taxon>
    </lineage>
</organism>
<dbReference type="AlphaFoldDB" id="A0A2I1HEE8"/>
<gene>
    <name evidence="1" type="ORF">RhiirA4_478212</name>
</gene>
<proteinExistence type="predicted"/>